<dbReference type="PANTHER" id="PTHR47074:SF48">
    <property type="entry name" value="POLYNUCLEOTIDYL TRANSFERASE, RIBONUCLEASE H-LIKE SUPERFAMILY PROTEIN"/>
    <property type="match status" value="1"/>
</dbReference>
<accession>A0A8T1Q126</accession>
<protein>
    <recommendedName>
        <fullName evidence="1">Reverse transcriptase zinc-binding domain-containing protein</fullName>
    </recommendedName>
</protein>
<organism evidence="2 3">
    <name type="scientific">Carya illinoinensis</name>
    <name type="common">Pecan</name>
    <dbReference type="NCBI Taxonomy" id="32201"/>
    <lineage>
        <taxon>Eukaryota</taxon>
        <taxon>Viridiplantae</taxon>
        <taxon>Streptophyta</taxon>
        <taxon>Embryophyta</taxon>
        <taxon>Tracheophyta</taxon>
        <taxon>Spermatophyta</taxon>
        <taxon>Magnoliopsida</taxon>
        <taxon>eudicotyledons</taxon>
        <taxon>Gunneridae</taxon>
        <taxon>Pentapetalae</taxon>
        <taxon>rosids</taxon>
        <taxon>fabids</taxon>
        <taxon>Fagales</taxon>
        <taxon>Juglandaceae</taxon>
        <taxon>Carya</taxon>
    </lineage>
</organism>
<dbReference type="Pfam" id="PF13966">
    <property type="entry name" value="zf-RVT"/>
    <property type="match status" value="1"/>
</dbReference>
<name>A0A8T1Q126_CARIL</name>
<dbReference type="EMBL" id="CM031815">
    <property type="protein sequence ID" value="KAG6647467.1"/>
    <property type="molecule type" value="Genomic_DNA"/>
</dbReference>
<dbReference type="Proteomes" id="UP000811609">
    <property type="component" value="Chromosome 7"/>
</dbReference>
<keyword evidence="3" id="KW-1185">Reference proteome</keyword>
<sequence>MVQSLVKILDKEACVDQLIKAGSVSWDRSLVYHIFDKAEADLVCNLPLSRWGVEDKMVWGPAKNGRFSMKSTYYLGKERVKRMEGEASVRNSGVDIWKQIWNMKVQDVVRLFLWKAAHEILPTKVNLFKNQIIESKVCPICEREDETVIHALWRCPAAADVWAKEGRPVKKWNNNVSSFVELWSDMQKKLGRDEVEAVAYILRRIWLRRNYWIFENKFEEPKKVIRAAKQVETEVEEANQRCLQEGVHCSKPRRECTKWEKPAREEFKVNWDAAIDDKLQIVGIGVVVRDDQGEILACLCSVVKNQSATCMVEAMAVTPPNPRARTRGNRDVRMVTTRVTIPSTGAKCLQRQQMCTKRHAADKQVNK</sequence>
<feature type="domain" description="Reverse transcriptase zinc-binding" evidence="1">
    <location>
        <begin position="89"/>
        <end position="162"/>
    </location>
</feature>
<dbReference type="InterPro" id="IPR026960">
    <property type="entry name" value="RVT-Znf"/>
</dbReference>
<proteinExistence type="predicted"/>
<dbReference type="InterPro" id="IPR052929">
    <property type="entry name" value="RNase_H-like_EbsB-rel"/>
</dbReference>
<evidence type="ECO:0000259" key="1">
    <source>
        <dbReference type="Pfam" id="PF13966"/>
    </source>
</evidence>
<dbReference type="AlphaFoldDB" id="A0A8T1Q126"/>
<dbReference type="PANTHER" id="PTHR47074">
    <property type="entry name" value="BNAC02G40300D PROTEIN"/>
    <property type="match status" value="1"/>
</dbReference>
<evidence type="ECO:0000313" key="3">
    <source>
        <dbReference type="Proteomes" id="UP000811609"/>
    </source>
</evidence>
<reference evidence="2" key="1">
    <citation type="submission" date="2020-12" db="EMBL/GenBank/DDBJ databases">
        <title>WGS assembly of Carya illinoinensis cv. Pawnee.</title>
        <authorList>
            <person name="Platts A."/>
            <person name="Shu S."/>
            <person name="Wright S."/>
            <person name="Barry K."/>
            <person name="Edger P."/>
            <person name="Pires J.C."/>
            <person name="Schmutz J."/>
        </authorList>
    </citation>
    <scope>NUCLEOTIDE SEQUENCE</scope>
    <source>
        <tissue evidence="2">Leaf</tissue>
    </source>
</reference>
<evidence type="ECO:0000313" key="2">
    <source>
        <dbReference type="EMBL" id="KAG6647467.1"/>
    </source>
</evidence>
<gene>
    <name evidence="2" type="ORF">CIPAW_07G081000</name>
</gene>
<comment type="caution">
    <text evidence="2">The sequence shown here is derived from an EMBL/GenBank/DDBJ whole genome shotgun (WGS) entry which is preliminary data.</text>
</comment>